<keyword evidence="2 6" id="KW-0732">Signal</keyword>
<evidence type="ECO:0000313" key="7">
    <source>
        <dbReference type="EMBL" id="AZP04140.1"/>
    </source>
</evidence>
<dbReference type="CDD" id="cd13585">
    <property type="entry name" value="PBP2_TMBP_like"/>
    <property type="match status" value="1"/>
</dbReference>
<reference evidence="8" key="1">
    <citation type="submission" date="2018-12" db="EMBL/GenBank/DDBJ databases">
        <title>Complete genome sequencing of Jeotgalibaca sp. H21T32.</title>
        <authorList>
            <person name="Bae J.-W."/>
            <person name="Lee S.-Y."/>
        </authorList>
    </citation>
    <scope>NUCLEOTIDE SEQUENCE [LARGE SCALE GENOMIC DNA]</scope>
    <source>
        <strain evidence="8">H21T32</strain>
    </source>
</reference>
<evidence type="ECO:0000256" key="5">
    <source>
        <dbReference type="ARBA" id="ARBA00023288"/>
    </source>
</evidence>
<evidence type="ECO:0000256" key="4">
    <source>
        <dbReference type="ARBA" id="ARBA00023139"/>
    </source>
</evidence>
<dbReference type="Gene3D" id="3.40.190.10">
    <property type="entry name" value="Periplasmic binding protein-like II"/>
    <property type="match status" value="1"/>
</dbReference>
<dbReference type="EMBL" id="CP034465">
    <property type="protein sequence ID" value="AZP04140.1"/>
    <property type="molecule type" value="Genomic_DNA"/>
</dbReference>
<keyword evidence="8" id="KW-1185">Reference proteome</keyword>
<keyword evidence="4" id="KW-0564">Palmitate</keyword>
<dbReference type="KEGG" id="jeh:EJN90_05350"/>
<evidence type="ECO:0000313" key="8">
    <source>
        <dbReference type="Proteomes" id="UP000273326"/>
    </source>
</evidence>
<sequence length="432" mass="48135">MKLGRKLKAITMLTTTALTLIACGQGNEDGSSEAADGEVTTIQFYTWGGESDLPIYEPRIQAFEAANPDIKVDFVQVPSDYDTKLQTMFAGNEAPDVVQVAENGQNFASKGLFIDLTEYIEESSIDVEDNWADTMTQYTYDGQPFGLPDRGGPEILYYNKDLFDEAGIEYPTVDWSIEEYTDAAEKLTKIENGETVQYGASGMDWVPNWGVFIKSNGGSLVENNEVVINSPENLEVLTWFNDLYQDGYVGTYEFYESVAQSGADSMFSQGKIGMLTTGFWNIGNFTQLDDLNFDIAPMPSFSEQVTWPFGSALAISKQSDKQDAAFRFVEYMTSEEAQQILGEGLVDSPANIKVLNSEEFTNRQVNEKDLNLDVVGISTERVIIDGIFEGPYYGELTGEFSNQVKEMLLGRLTPEEALEKMQESGEKIMEQY</sequence>
<name>A0A3Q9BJZ8_9LACT</name>
<evidence type="ECO:0000256" key="1">
    <source>
        <dbReference type="ARBA" id="ARBA00022475"/>
    </source>
</evidence>
<dbReference type="Proteomes" id="UP000273326">
    <property type="component" value="Chromosome"/>
</dbReference>
<dbReference type="PANTHER" id="PTHR43649:SF33">
    <property type="entry name" value="POLYGALACTURONAN_RHAMNOGALACTURONAN-BINDING PROTEIN YTCQ"/>
    <property type="match status" value="1"/>
</dbReference>
<proteinExistence type="predicted"/>
<keyword evidence="3" id="KW-0472">Membrane</keyword>
<feature type="chain" id="PRO_5038421660" evidence="6">
    <location>
        <begin position="23"/>
        <end position="432"/>
    </location>
</feature>
<accession>A0A3Q9BJZ8</accession>
<dbReference type="RefSeq" id="WP_126109264.1">
    <property type="nucleotide sequence ID" value="NZ_CP034465.1"/>
</dbReference>
<dbReference type="PANTHER" id="PTHR43649">
    <property type="entry name" value="ARABINOSE-BINDING PROTEIN-RELATED"/>
    <property type="match status" value="1"/>
</dbReference>
<protein>
    <submittedName>
        <fullName evidence="7">Sugar ABC transporter substrate-binding protein</fullName>
    </submittedName>
</protein>
<dbReference type="AlphaFoldDB" id="A0A3Q9BJZ8"/>
<evidence type="ECO:0000256" key="2">
    <source>
        <dbReference type="ARBA" id="ARBA00022729"/>
    </source>
</evidence>
<evidence type="ECO:0000256" key="6">
    <source>
        <dbReference type="SAM" id="SignalP"/>
    </source>
</evidence>
<feature type="signal peptide" evidence="6">
    <location>
        <begin position="1"/>
        <end position="22"/>
    </location>
</feature>
<dbReference type="SUPFAM" id="SSF53850">
    <property type="entry name" value="Periplasmic binding protein-like II"/>
    <property type="match status" value="1"/>
</dbReference>
<dbReference type="OrthoDB" id="9763054at2"/>
<dbReference type="InterPro" id="IPR006059">
    <property type="entry name" value="SBP"/>
</dbReference>
<dbReference type="Pfam" id="PF13416">
    <property type="entry name" value="SBP_bac_8"/>
    <property type="match status" value="1"/>
</dbReference>
<gene>
    <name evidence="7" type="ORF">EJN90_05350</name>
</gene>
<keyword evidence="1" id="KW-1003">Cell membrane</keyword>
<organism evidence="7 8">
    <name type="scientific">Jeotgalibaca ciconiae</name>
    <dbReference type="NCBI Taxonomy" id="2496265"/>
    <lineage>
        <taxon>Bacteria</taxon>
        <taxon>Bacillati</taxon>
        <taxon>Bacillota</taxon>
        <taxon>Bacilli</taxon>
        <taxon>Lactobacillales</taxon>
        <taxon>Carnobacteriaceae</taxon>
        <taxon>Jeotgalibaca</taxon>
    </lineage>
</organism>
<dbReference type="InterPro" id="IPR050490">
    <property type="entry name" value="Bact_solute-bd_prot1"/>
</dbReference>
<keyword evidence="5" id="KW-0449">Lipoprotein</keyword>
<dbReference type="PROSITE" id="PS51257">
    <property type="entry name" value="PROKAR_LIPOPROTEIN"/>
    <property type="match status" value="1"/>
</dbReference>
<evidence type="ECO:0000256" key="3">
    <source>
        <dbReference type="ARBA" id="ARBA00023136"/>
    </source>
</evidence>